<dbReference type="PANTHER" id="PTHR35908:SF1">
    <property type="entry name" value="CONSERVED PROTEIN"/>
    <property type="match status" value="1"/>
</dbReference>
<dbReference type="Pfam" id="PF18029">
    <property type="entry name" value="Glyoxalase_6"/>
    <property type="match status" value="1"/>
</dbReference>
<feature type="domain" description="Glyoxalase-like" evidence="1">
    <location>
        <begin position="8"/>
        <end position="120"/>
    </location>
</feature>
<comment type="caution">
    <text evidence="2">The sequence shown here is derived from an EMBL/GenBank/DDBJ whole genome shotgun (WGS) entry which is preliminary data.</text>
</comment>
<dbReference type="Proteomes" id="UP001500363">
    <property type="component" value="Unassembled WGS sequence"/>
</dbReference>
<evidence type="ECO:0000313" key="2">
    <source>
        <dbReference type="EMBL" id="GAA1541147.1"/>
    </source>
</evidence>
<keyword evidence="3" id="KW-1185">Reference proteome</keyword>
<sequence length="131" mass="14554">MGIRVQCVNYDAIDPAAQARFWAEVLGWRITVEHEKEYVLEPPAGSPEDGIVPDILFLRVPADEVKSVKNRVHMDLRPEDQAAEIARIESLGGKKVDIGQDDSASWVVMADPEGNEFCVLRAFTAEELASF</sequence>
<dbReference type="RefSeq" id="WP_344178095.1">
    <property type="nucleotide sequence ID" value="NZ_BAAANC010000002.1"/>
</dbReference>
<dbReference type="SUPFAM" id="SSF54593">
    <property type="entry name" value="Glyoxalase/Bleomycin resistance protein/Dihydroxybiphenyl dioxygenase"/>
    <property type="match status" value="1"/>
</dbReference>
<dbReference type="InterPro" id="IPR029068">
    <property type="entry name" value="Glyas_Bleomycin-R_OHBP_Dase"/>
</dbReference>
<protein>
    <recommendedName>
        <fullName evidence="1">Glyoxalase-like domain-containing protein</fullName>
    </recommendedName>
</protein>
<accession>A0ABN2BKK0</accession>
<evidence type="ECO:0000259" key="1">
    <source>
        <dbReference type="Pfam" id="PF18029"/>
    </source>
</evidence>
<name>A0ABN2BKK0_9ACTN</name>
<evidence type="ECO:0000313" key="3">
    <source>
        <dbReference type="Proteomes" id="UP001500363"/>
    </source>
</evidence>
<organism evidence="2 3">
    <name type="scientific">Kribbella lupini</name>
    <dbReference type="NCBI Taxonomy" id="291602"/>
    <lineage>
        <taxon>Bacteria</taxon>
        <taxon>Bacillati</taxon>
        <taxon>Actinomycetota</taxon>
        <taxon>Actinomycetes</taxon>
        <taxon>Propionibacteriales</taxon>
        <taxon>Kribbellaceae</taxon>
        <taxon>Kribbella</taxon>
    </lineage>
</organism>
<proteinExistence type="predicted"/>
<reference evidence="2 3" key="1">
    <citation type="journal article" date="2019" name="Int. J. Syst. Evol. Microbiol.">
        <title>The Global Catalogue of Microorganisms (GCM) 10K type strain sequencing project: providing services to taxonomists for standard genome sequencing and annotation.</title>
        <authorList>
            <consortium name="The Broad Institute Genomics Platform"/>
            <consortium name="The Broad Institute Genome Sequencing Center for Infectious Disease"/>
            <person name="Wu L."/>
            <person name="Ma J."/>
        </authorList>
    </citation>
    <scope>NUCLEOTIDE SEQUENCE [LARGE SCALE GENOMIC DNA]</scope>
    <source>
        <strain evidence="2 3">JCM 14303</strain>
    </source>
</reference>
<dbReference type="EMBL" id="BAAANC010000002">
    <property type="protein sequence ID" value="GAA1541147.1"/>
    <property type="molecule type" value="Genomic_DNA"/>
</dbReference>
<dbReference type="Gene3D" id="3.10.180.10">
    <property type="entry name" value="2,3-Dihydroxybiphenyl 1,2-Dioxygenase, domain 1"/>
    <property type="match status" value="1"/>
</dbReference>
<gene>
    <name evidence="2" type="ORF">GCM10009741_50080</name>
</gene>
<dbReference type="InterPro" id="IPR041581">
    <property type="entry name" value="Glyoxalase_6"/>
</dbReference>
<dbReference type="PANTHER" id="PTHR35908">
    <property type="entry name" value="HYPOTHETICAL FUSION PROTEIN"/>
    <property type="match status" value="1"/>
</dbReference>